<reference evidence="2 3" key="1">
    <citation type="submission" date="2019-10" db="EMBL/GenBank/DDBJ databases">
        <title>Genome sequence of Luteimicrobium xylanilyticum HY-24.</title>
        <authorList>
            <person name="Kim D.Y."/>
            <person name="Park H.-Y."/>
        </authorList>
    </citation>
    <scope>NUCLEOTIDE SEQUENCE [LARGE SCALE GENOMIC DNA]</scope>
    <source>
        <strain evidence="2 3">HY-24</strain>
    </source>
</reference>
<accession>A0A5P9QBR5</accession>
<keyword evidence="1" id="KW-1133">Transmembrane helix</keyword>
<feature type="transmembrane region" description="Helical" evidence="1">
    <location>
        <begin position="12"/>
        <end position="31"/>
    </location>
</feature>
<keyword evidence="3" id="KW-1185">Reference proteome</keyword>
<gene>
    <name evidence="2" type="ORF">KDY119_02389</name>
</gene>
<dbReference type="KEGG" id="lxl:KDY119_02389"/>
<feature type="transmembrane region" description="Helical" evidence="1">
    <location>
        <begin position="37"/>
        <end position="54"/>
    </location>
</feature>
<protein>
    <submittedName>
        <fullName evidence="2">Uncharacterized protein</fullName>
    </submittedName>
</protein>
<dbReference type="AlphaFoldDB" id="A0A5P9QBR5"/>
<name>A0A5P9QBR5_9MICO</name>
<dbReference type="EMBL" id="CP045529">
    <property type="protein sequence ID" value="QFU98867.1"/>
    <property type="molecule type" value="Genomic_DNA"/>
</dbReference>
<dbReference type="Proteomes" id="UP000326702">
    <property type="component" value="Chromosome"/>
</dbReference>
<sequence length="208" mass="20577">MATTTRTHGDRVARVLGAVAIGLAALALATGVPLPRVALVLGVAALACAGVAWARTDRADRTGRRLAIWGVVLAIVAGIAVGASQSASSSTVGAPSPTATVDDVDGAATDEVLTDGLAIDVGKSASVSAALEFSGVPVSVTNVSAGGETFRIALEARDSDGAVVATDRVAVTDLGSGDETTVWAFRDSGLSVQALHDATVSVSSVETP</sequence>
<dbReference type="RefSeq" id="WP_036949365.1">
    <property type="nucleotide sequence ID" value="NZ_BAABIH010000020.1"/>
</dbReference>
<evidence type="ECO:0000256" key="1">
    <source>
        <dbReference type="SAM" id="Phobius"/>
    </source>
</evidence>
<evidence type="ECO:0000313" key="2">
    <source>
        <dbReference type="EMBL" id="QFU98867.1"/>
    </source>
</evidence>
<evidence type="ECO:0000313" key="3">
    <source>
        <dbReference type="Proteomes" id="UP000326702"/>
    </source>
</evidence>
<proteinExistence type="predicted"/>
<keyword evidence="1" id="KW-0812">Transmembrane</keyword>
<keyword evidence="1" id="KW-0472">Membrane</keyword>
<organism evidence="2 3">
    <name type="scientific">Luteimicrobium xylanilyticum</name>
    <dbReference type="NCBI Taxonomy" id="1133546"/>
    <lineage>
        <taxon>Bacteria</taxon>
        <taxon>Bacillati</taxon>
        <taxon>Actinomycetota</taxon>
        <taxon>Actinomycetes</taxon>
        <taxon>Micrococcales</taxon>
        <taxon>Luteimicrobium</taxon>
    </lineage>
</organism>
<feature type="transmembrane region" description="Helical" evidence="1">
    <location>
        <begin position="66"/>
        <end position="83"/>
    </location>
</feature>